<comment type="caution">
    <text evidence="1">The sequence shown here is derived from an EMBL/GenBank/DDBJ whole genome shotgun (WGS) entry which is preliminary data.</text>
</comment>
<feature type="non-terminal residue" evidence="1">
    <location>
        <position position="1"/>
    </location>
</feature>
<keyword evidence="2" id="KW-1185">Reference proteome</keyword>
<gene>
    <name evidence="1" type="ORF">AFUS01_LOCUS42129</name>
</gene>
<dbReference type="Proteomes" id="UP000708208">
    <property type="component" value="Unassembled WGS sequence"/>
</dbReference>
<protein>
    <submittedName>
        <fullName evidence="1">Uncharacterized protein</fullName>
    </submittedName>
</protein>
<accession>A0A8J2M4D1</accession>
<reference evidence="1" key="1">
    <citation type="submission" date="2021-06" db="EMBL/GenBank/DDBJ databases">
        <authorList>
            <person name="Hodson N. C."/>
            <person name="Mongue J. A."/>
            <person name="Jaron S. K."/>
        </authorList>
    </citation>
    <scope>NUCLEOTIDE SEQUENCE</scope>
</reference>
<proteinExistence type="predicted"/>
<dbReference type="EMBL" id="CAJVCH010565107">
    <property type="protein sequence ID" value="CAG7832445.1"/>
    <property type="molecule type" value="Genomic_DNA"/>
</dbReference>
<dbReference type="AlphaFoldDB" id="A0A8J2M4D1"/>
<organism evidence="1 2">
    <name type="scientific">Allacma fusca</name>
    <dbReference type="NCBI Taxonomy" id="39272"/>
    <lineage>
        <taxon>Eukaryota</taxon>
        <taxon>Metazoa</taxon>
        <taxon>Ecdysozoa</taxon>
        <taxon>Arthropoda</taxon>
        <taxon>Hexapoda</taxon>
        <taxon>Collembola</taxon>
        <taxon>Symphypleona</taxon>
        <taxon>Sminthuridae</taxon>
        <taxon>Allacma</taxon>
    </lineage>
</organism>
<name>A0A8J2M4D1_9HEXA</name>
<evidence type="ECO:0000313" key="1">
    <source>
        <dbReference type="EMBL" id="CAG7832445.1"/>
    </source>
</evidence>
<evidence type="ECO:0000313" key="2">
    <source>
        <dbReference type="Proteomes" id="UP000708208"/>
    </source>
</evidence>
<sequence length="26" mass="2908">MDSCDVEPQNATLKFADSAWLAYDCN</sequence>